<organism evidence="1 2">
    <name type="scientific">Shewanella surugensis</name>
    <dbReference type="NCBI Taxonomy" id="212020"/>
    <lineage>
        <taxon>Bacteria</taxon>
        <taxon>Pseudomonadati</taxon>
        <taxon>Pseudomonadota</taxon>
        <taxon>Gammaproteobacteria</taxon>
        <taxon>Alteromonadales</taxon>
        <taxon>Shewanellaceae</taxon>
        <taxon>Shewanella</taxon>
    </lineage>
</organism>
<keyword evidence="2" id="KW-1185">Reference proteome</keyword>
<evidence type="ECO:0000313" key="2">
    <source>
        <dbReference type="Proteomes" id="UP001203423"/>
    </source>
</evidence>
<proteinExistence type="predicted"/>
<dbReference type="RefSeq" id="WP_248943496.1">
    <property type="nucleotide sequence ID" value="NZ_JAKIKS010000348.1"/>
</dbReference>
<comment type="caution">
    <text evidence="1">The sequence shown here is derived from an EMBL/GenBank/DDBJ whole genome shotgun (WGS) entry which is preliminary data.</text>
</comment>
<evidence type="ECO:0000313" key="1">
    <source>
        <dbReference type="EMBL" id="MCL1128070.1"/>
    </source>
</evidence>
<name>A0ABT0LKR4_9GAMM</name>
<dbReference type="EMBL" id="JAKIKS010000348">
    <property type="protein sequence ID" value="MCL1128070.1"/>
    <property type="molecule type" value="Genomic_DNA"/>
</dbReference>
<reference evidence="1 2" key="1">
    <citation type="submission" date="2022-01" db="EMBL/GenBank/DDBJ databases">
        <title>Whole genome-based taxonomy of the Shewanellaceae.</title>
        <authorList>
            <person name="Martin-Rodriguez A.J."/>
        </authorList>
    </citation>
    <scope>NUCLEOTIDE SEQUENCE [LARGE SCALE GENOMIC DNA]</scope>
    <source>
        <strain evidence="1 2">DSM 17177</strain>
    </source>
</reference>
<accession>A0ABT0LKR4</accession>
<protein>
    <submittedName>
        <fullName evidence="1">Uncharacterized protein</fullName>
    </submittedName>
</protein>
<gene>
    <name evidence="1" type="ORF">L2764_27480</name>
</gene>
<dbReference type="Proteomes" id="UP001203423">
    <property type="component" value="Unassembled WGS sequence"/>
</dbReference>
<sequence length="102" mass="11494">MNAHNLLANDLKILCTLIQVTDSDFESTMILLASDYLLQHFVAGDYIYNSEVLSKVYLIKYHIDMSLKYKEVDVSKAHPNIDIALNESIALSHTLAHQGLLC</sequence>